<sequence>MSAVLLFSDKIAKNPEVCTEVTNAVKKLAPSLRYSANSPEALRVFLILPVILRKKDHQSDSLLSQLAQIILDLETEDRQILESLWSSLDIPFFKDLVDIYQRISRVKIYSIIEQTRNSEMVDTYWNAPSPLLILQVLYEVNSRTGFKIQERNFYVPEVKEMLCAPKLSPTQNFEQVVRIFQSKRLEVKPNLSPNIELIVRRQYLVQDTWMCLRNMKANQFLLFFQTLRILVVAEECQAHPGPEMEKHVNGDCNGKQQTVETEAGCACASLGKVFIHTG</sequence>
<organism evidence="1 2">
    <name type="scientific">Sphaerodactylus townsendi</name>
    <dbReference type="NCBI Taxonomy" id="933632"/>
    <lineage>
        <taxon>Eukaryota</taxon>
        <taxon>Metazoa</taxon>
        <taxon>Chordata</taxon>
        <taxon>Craniata</taxon>
        <taxon>Vertebrata</taxon>
        <taxon>Euteleostomi</taxon>
        <taxon>Lepidosauria</taxon>
        <taxon>Squamata</taxon>
        <taxon>Bifurcata</taxon>
        <taxon>Gekkota</taxon>
        <taxon>Sphaerodactylidae</taxon>
        <taxon>Sphaerodactylus</taxon>
    </lineage>
</organism>
<evidence type="ECO:0000313" key="1">
    <source>
        <dbReference type="EMBL" id="KAH7988769.1"/>
    </source>
</evidence>
<gene>
    <name evidence="1" type="ORF">K3G42_022000</name>
</gene>
<comment type="caution">
    <text evidence="1">The sequence shown here is derived from an EMBL/GenBank/DDBJ whole genome shotgun (WGS) entry which is preliminary data.</text>
</comment>
<keyword evidence="2" id="KW-1185">Reference proteome</keyword>
<dbReference type="EMBL" id="CM037623">
    <property type="protein sequence ID" value="KAH7988769.1"/>
    <property type="molecule type" value="Genomic_DNA"/>
</dbReference>
<protein>
    <submittedName>
        <fullName evidence="1">Uncharacterized protein</fullName>
    </submittedName>
</protein>
<evidence type="ECO:0000313" key="2">
    <source>
        <dbReference type="Proteomes" id="UP000827872"/>
    </source>
</evidence>
<dbReference type="Proteomes" id="UP000827872">
    <property type="component" value="Linkage Group LG10"/>
</dbReference>
<proteinExistence type="predicted"/>
<reference evidence="1" key="1">
    <citation type="submission" date="2021-08" db="EMBL/GenBank/DDBJ databases">
        <title>The first chromosome-level gecko genome reveals the dynamic sex chromosomes of Neotropical dwarf geckos (Sphaerodactylidae: Sphaerodactylus).</title>
        <authorList>
            <person name="Pinto B.J."/>
            <person name="Keating S.E."/>
            <person name="Gamble T."/>
        </authorList>
    </citation>
    <scope>NUCLEOTIDE SEQUENCE</scope>
    <source>
        <strain evidence="1">TG3544</strain>
    </source>
</reference>
<accession>A0ACB8E8U8</accession>
<name>A0ACB8E8U8_9SAUR</name>